<dbReference type="Proteomes" id="UP000478052">
    <property type="component" value="Unassembled WGS sequence"/>
</dbReference>
<organism evidence="1 2">
    <name type="scientific">Aphis craccivora</name>
    <name type="common">Cowpea aphid</name>
    <dbReference type="NCBI Taxonomy" id="307492"/>
    <lineage>
        <taxon>Eukaryota</taxon>
        <taxon>Metazoa</taxon>
        <taxon>Ecdysozoa</taxon>
        <taxon>Arthropoda</taxon>
        <taxon>Hexapoda</taxon>
        <taxon>Insecta</taxon>
        <taxon>Pterygota</taxon>
        <taxon>Neoptera</taxon>
        <taxon>Paraneoptera</taxon>
        <taxon>Hemiptera</taxon>
        <taxon>Sternorrhyncha</taxon>
        <taxon>Aphidomorpha</taxon>
        <taxon>Aphidoidea</taxon>
        <taxon>Aphididae</taxon>
        <taxon>Aphidini</taxon>
        <taxon>Aphis</taxon>
        <taxon>Aphis</taxon>
    </lineage>
</organism>
<keyword evidence="2" id="KW-1185">Reference proteome</keyword>
<dbReference type="AlphaFoldDB" id="A0A6G0VPU4"/>
<gene>
    <name evidence="1" type="ORF">FWK35_00035356</name>
</gene>
<evidence type="ECO:0000313" key="1">
    <source>
        <dbReference type="EMBL" id="KAF0703049.1"/>
    </source>
</evidence>
<accession>A0A6G0VPU4</accession>
<sequence>MSEVMPEPTERKWKEIAEDFWTHWNFPNCIGALD</sequence>
<comment type="caution">
    <text evidence="1">The sequence shown here is derived from an EMBL/GenBank/DDBJ whole genome shotgun (WGS) entry which is preliminary data.</text>
</comment>
<name>A0A6G0VPU4_APHCR</name>
<proteinExistence type="predicted"/>
<evidence type="ECO:0000313" key="2">
    <source>
        <dbReference type="Proteomes" id="UP000478052"/>
    </source>
</evidence>
<feature type="non-terminal residue" evidence="1">
    <location>
        <position position="34"/>
    </location>
</feature>
<reference evidence="1 2" key="1">
    <citation type="submission" date="2019-08" db="EMBL/GenBank/DDBJ databases">
        <title>Whole genome of Aphis craccivora.</title>
        <authorList>
            <person name="Voronova N.V."/>
            <person name="Shulinski R.S."/>
            <person name="Bandarenka Y.V."/>
            <person name="Zhorov D.G."/>
            <person name="Warner D."/>
        </authorList>
    </citation>
    <scope>NUCLEOTIDE SEQUENCE [LARGE SCALE GENOMIC DNA]</scope>
    <source>
        <strain evidence="1">180601</strain>
        <tissue evidence="1">Whole Body</tissue>
    </source>
</reference>
<dbReference type="EMBL" id="VUJU01014052">
    <property type="protein sequence ID" value="KAF0703049.1"/>
    <property type="molecule type" value="Genomic_DNA"/>
</dbReference>
<protein>
    <submittedName>
        <fullName evidence="1">Protein ALP1-like</fullName>
    </submittedName>
</protein>